<accession>A0A7W6DLK1</accession>
<dbReference type="AlphaFoldDB" id="A0A7W6DLK1"/>
<comment type="caution">
    <text evidence="1">The sequence shown here is derived from an EMBL/GenBank/DDBJ whole genome shotgun (WGS) entry which is preliminary data.</text>
</comment>
<dbReference type="RefSeq" id="WP_183955920.1">
    <property type="nucleotide sequence ID" value="NZ_JACIEB010000006.1"/>
</dbReference>
<name>A0A7W6DLK1_9SPHN</name>
<organism evidence="1 2">
    <name type="scientific">Sphingobium fontiphilum</name>
    <dbReference type="NCBI Taxonomy" id="944425"/>
    <lineage>
        <taxon>Bacteria</taxon>
        <taxon>Pseudomonadati</taxon>
        <taxon>Pseudomonadota</taxon>
        <taxon>Alphaproteobacteria</taxon>
        <taxon>Sphingomonadales</taxon>
        <taxon>Sphingomonadaceae</taxon>
        <taxon>Sphingobium</taxon>
    </lineage>
</organism>
<sequence length="142" mass="15608">MDKRKATAAEVTDAPTLAISLPKSAHASDPISWGTTPEIYSSAGLKKVAIDKHARTDEFEKRLMGIWWATGEAPVPFFFKTRDGTLRSLDAGCVGFLLNRWRPEIEAIEAADMIVAVIPKGDLLTRYAPIKERLIALVTGQK</sequence>
<protein>
    <submittedName>
        <fullName evidence="1">Uncharacterized protein</fullName>
    </submittedName>
</protein>
<dbReference type="Proteomes" id="UP000552757">
    <property type="component" value="Unassembled WGS sequence"/>
</dbReference>
<evidence type="ECO:0000313" key="2">
    <source>
        <dbReference type="Proteomes" id="UP000552757"/>
    </source>
</evidence>
<proteinExistence type="predicted"/>
<dbReference type="EMBL" id="JACIEB010000006">
    <property type="protein sequence ID" value="MBB3982842.1"/>
    <property type="molecule type" value="Genomic_DNA"/>
</dbReference>
<gene>
    <name evidence="1" type="ORF">GGR44_002522</name>
</gene>
<keyword evidence="2" id="KW-1185">Reference proteome</keyword>
<evidence type="ECO:0000313" key="1">
    <source>
        <dbReference type="EMBL" id="MBB3982842.1"/>
    </source>
</evidence>
<reference evidence="1 2" key="1">
    <citation type="submission" date="2020-08" db="EMBL/GenBank/DDBJ databases">
        <title>Genomic Encyclopedia of Type Strains, Phase IV (KMG-IV): sequencing the most valuable type-strain genomes for metagenomic binning, comparative biology and taxonomic classification.</title>
        <authorList>
            <person name="Goeker M."/>
        </authorList>
    </citation>
    <scope>NUCLEOTIDE SEQUENCE [LARGE SCALE GENOMIC DNA]</scope>
    <source>
        <strain evidence="1 2">DSM 29348</strain>
    </source>
</reference>